<dbReference type="STRING" id="1052260.SAMN05660199_02767"/>
<sequence>MPTTSPLTFQVTIDCADPHGLADWWAEALGWAVEPSDEAFIRSMVAAGHAQESDTTTHRGTLVWAEGAALVPPEGMPRVLFMRVPEPKTAKNRLHLDLRAGEADRPAHLERLLAAGATETGRGSQGPHAWVVLTDPEGNEFCLA</sequence>
<evidence type="ECO:0000313" key="2">
    <source>
        <dbReference type="EMBL" id="SDO88547.1"/>
    </source>
</evidence>
<keyword evidence="3" id="KW-1185">Reference proteome</keyword>
<feature type="domain" description="Glyoxalase-like" evidence="1">
    <location>
        <begin position="10"/>
        <end position="143"/>
    </location>
</feature>
<dbReference type="InterPro" id="IPR029068">
    <property type="entry name" value="Glyas_Bleomycin-R_OHBP_Dase"/>
</dbReference>
<name>A0A1H0N793_9ACTN</name>
<dbReference type="Gene3D" id="3.10.180.10">
    <property type="entry name" value="2,3-Dihydroxybiphenyl 1,2-Dioxygenase, domain 1"/>
    <property type="match status" value="1"/>
</dbReference>
<evidence type="ECO:0000259" key="1">
    <source>
        <dbReference type="Pfam" id="PF18029"/>
    </source>
</evidence>
<dbReference type="RefSeq" id="WP_091246137.1">
    <property type="nucleotide sequence ID" value="NZ_FNIR01000008.1"/>
</dbReference>
<dbReference type="InterPro" id="IPR041581">
    <property type="entry name" value="Glyoxalase_6"/>
</dbReference>
<reference evidence="3" key="1">
    <citation type="submission" date="2016-10" db="EMBL/GenBank/DDBJ databases">
        <authorList>
            <person name="Varghese N."/>
            <person name="Submissions S."/>
        </authorList>
    </citation>
    <scope>NUCLEOTIDE SEQUENCE [LARGE SCALE GENOMIC DNA]</scope>
    <source>
        <strain evidence="3">DSM 45843</strain>
    </source>
</reference>
<dbReference type="EMBL" id="FNIR01000008">
    <property type="protein sequence ID" value="SDO88547.1"/>
    <property type="molecule type" value="Genomic_DNA"/>
</dbReference>
<dbReference type="OrthoDB" id="5524593at2"/>
<organism evidence="2 3">
    <name type="scientific">Klenkia soli</name>
    <dbReference type="NCBI Taxonomy" id="1052260"/>
    <lineage>
        <taxon>Bacteria</taxon>
        <taxon>Bacillati</taxon>
        <taxon>Actinomycetota</taxon>
        <taxon>Actinomycetes</taxon>
        <taxon>Geodermatophilales</taxon>
        <taxon>Geodermatophilaceae</taxon>
        <taxon>Klenkia</taxon>
    </lineage>
</organism>
<proteinExistence type="predicted"/>
<evidence type="ECO:0000313" key="3">
    <source>
        <dbReference type="Proteomes" id="UP000199088"/>
    </source>
</evidence>
<dbReference type="Proteomes" id="UP000199088">
    <property type="component" value="Unassembled WGS sequence"/>
</dbReference>
<dbReference type="Pfam" id="PF18029">
    <property type="entry name" value="Glyoxalase_6"/>
    <property type="match status" value="1"/>
</dbReference>
<dbReference type="PANTHER" id="PTHR35908:SF1">
    <property type="entry name" value="CONSERVED PROTEIN"/>
    <property type="match status" value="1"/>
</dbReference>
<dbReference type="AlphaFoldDB" id="A0A1H0N793"/>
<gene>
    <name evidence="2" type="ORF">SAMN05660199_02767</name>
</gene>
<accession>A0A1H0N793</accession>
<protein>
    <recommendedName>
        <fullName evidence="1">Glyoxalase-like domain-containing protein</fullName>
    </recommendedName>
</protein>
<dbReference type="PANTHER" id="PTHR35908">
    <property type="entry name" value="HYPOTHETICAL FUSION PROTEIN"/>
    <property type="match status" value="1"/>
</dbReference>
<dbReference type="SUPFAM" id="SSF54593">
    <property type="entry name" value="Glyoxalase/Bleomycin resistance protein/Dihydroxybiphenyl dioxygenase"/>
    <property type="match status" value="1"/>
</dbReference>